<dbReference type="AlphaFoldDB" id="A0AAN8HCB8"/>
<evidence type="ECO:0000313" key="2">
    <source>
        <dbReference type="Proteomes" id="UP001335648"/>
    </source>
</evidence>
<name>A0AAN8HCB8_9TELE</name>
<protein>
    <submittedName>
        <fullName evidence="1">Uncharacterized protein</fullName>
    </submittedName>
</protein>
<proteinExistence type="predicted"/>
<dbReference type="Proteomes" id="UP001335648">
    <property type="component" value="Unassembled WGS sequence"/>
</dbReference>
<accession>A0AAN8HCB8</accession>
<reference evidence="1 2" key="1">
    <citation type="journal article" date="2023" name="Mol. Biol. Evol.">
        <title>Genomics of Secondarily Temperate Adaptation in the Only Non-Antarctic Icefish.</title>
        <authorList>
            <person name="Rivera-Colon A.G."/>
            <person name="Rayamajhi N."/>
            <person name="Minhas B.F."/>
            <person name="Madrigal G."/>
            <person name="Bilyk K.T."/>
            <person name="Yoon V."/>
            <person name="Hune M."/>
            <person name="Gregory S."/>
            <person name="Cheng C.H.C."/>
            <person name="Catchen J.M."/>
        </authorList>
    </citation>
    <scope>NUCLEOTIDE SEQUENCE [LARGE SCALE GENOMIC DNA]</scope>
    <source>
        <strain evidence="1">JC2023a</strain>
    </source>
</reference>
<organism evidence="1 2">
    <name type="scientific">Champsocephalus esox</name>
    <name type="common">pike icefish</name>
    <dbReference type="NCBI Taxonomy" id="159716"/>
    <lineage>
        <taxon>Eukaryota</taxon>
        <taxon>Metazoa</taxon>
        <taxon>Chordata</taxon>
        <taxon>Craniata</taxon>
        <taxon>Vertebrata</taxon>
        <taxon>Euteleostomi</taxon>
        <taxon>Actinopterygii</taxon>
        <taxon>Neopterygii</taxon>
        <taxon>Teleostei</taxon>
        <taxon>Neoteleostei</taxon>
        <taxon>Acanthomorphata</taxon>
        <taxon>Eupercaria</taxon>
        <taxon>Perciformes</taxon>
        <taxon>Notothenioidei</taxon>
        <taxon>Channichthyidae</taxon>
        <taxon>Champsocephalus</taxon>
    </lineage>
</organism>
<gene>
    <name evidence="1" type="ORF">CesoFtcFv8_004239</name>
</gene>
<sequence>MGPVWETWGVWPGCAGKAIWCHLPPYDHASSKTLSPSKHNSTHEPPFTHPTPIANAPCLDAVLLTVRYVSGHWHYSCMTSPLRTMPLLMLYMSSNIRLPNIFCRHKRGA</sequence>
<comment type="caution">
    <text evidence="1">The sequence shown here is derived from an EMBL/GenBank/DDBJ whole genome shotgun (WGS) entry which is preliminary data.</text>
</comment>
<evidence type="ECO:0000313" key="1">
    <source>
        <dbReference type="EMBL" id="KAK5910401.1"/>
    </source>
</evidence>
<keyword evidence="2" id="KW-1185">Reference proteome</keyword>
<dbReference type="EMBL" id="JAULUE010002048">
    <property type="protein sequence ID" value="KAK5910401.1"/>
    <property type="molecule type" value="Genomic_DNA"/>
</dbReference>